<dbReference type="InterPro" id="IPR036866">
    <property type="entry name" value="RibonucZ/Hydroxyglut_hydro"/>
</dbReference>
<dbReference type="Gene3D" id="3.60.15.10">
    <property type="entry name" value="Ribonuclease Z/Hydroxyacylglutathione hydrolase-like"/>
    <property type="match status" value="1"/>
</dbReference>
<dbReference type="AlphaFoldDB" id="A0AA94FEY6"/>
<dbReference type="PANTHER" id="PTHR42663:SF6">
    <property type="entry name" value="HYDROLASE C777.06C-RELATED"/>
    <property type="match status" value="1"/>
</dbReference>
<sequence>MNYIEIKPFEQKIINEIKFTAIPLKHSKNTFGYLIEYKNYKIAYLTDCSGIPKESFDFLQNFEIDYAFIDACYDERRVVGNHLNYLQASEILNELNVKNGFLMHISHITQEYILENEIKLKYPYVEENFNLIF</sequence>
<dbReference type="EMBL" id="NXII01000017">
    <property type="protein sequence ID" value="RXI38918.1"/>
    <property type="molecule type" value="Genomic_DNA"/>
</dbReference>
<dbReference type="SUPFAM" id="SSF56281">
    <property type="entry name" value="Metallo-hydrolase/oxidoreductase"/>
    <property type="match status" value="1"/>
</dbReference>
<dbReference type="InterPro" id="IPR001279">
    <property type="entry name" value="Metallo-B-lactamas"/>
</dbReference>
<protein>
    <recommendedName>
        <fullName evidence="1">Metallo-beta-lactamase domain-containing protein</fullName>
    </recommendedName>
</protein>
<evidence type="ECO:0000259" key="1">
    <source>
        <dbReference type="Pfam" id="PF12706"/>
    </source>
</evidence>
<evidence type="ECO:0000313" key="2">
    <source>
        <dbReference type="EMBL" id="RXI38918.1"/>
    </source>
</evidence>
<comment type="caution">
    <text evidence="2">The sequence shown here is derived from an EMBL/GenBank/DDBJ whole genome shotgun (WGS) entry which is preliminary data.</text>
</comment>
<proteinExistence type="predicted"/>
<gene>
    <name evidence="2" type="ORF">CP963_10965</name>
</gene>
<evidence type="ECO:0000313" key="3">
    <source>
        <dbReference type="Proteomes" id="UP000290378"/>
    </source>
</evidence>
<dbReference type="Pfam" id="PF12706">
    <property type="entry name" value="Lactamase_B_2"/>
    <property type="match status" value="1"/>
</dbReference>
<dbReference type="Proteomes" id="UP000290378">
    <property type="component" value="Unassembled WGS sequence"/>
</dbReference>
<organism evidence="2 3">
    <name type="scientific">Arcobacter cloacae</name>
    <dbReference type="NCBI Taxonomy" id="1054034"/>
    <lineage>
        <taxon>Bacteria</taxon>
        <taxon>Pseudomonadati</taxon>
        <taxon>Campylobacterota</taxon>
        <taxon>Epsilonproteobacteria</taxon>
        <taxon>Campylobacterales</taxon>
        <taxon>Arcobacteraceae</taxon>
        <taxon>Arcobacter</taxon>
    </lineage>
</organism>
<feature type="domain" description="Metallo-beta-lactamase" evidence="1">
    <location>
        <begin position="15"/>
        <end position="105"/>
    </location>
</feature>
<dbReference type="PANTHER" id="PTHR42663">
    <property type="entry name" value="HYDROLASE C777.06C-RELATED-RELATED"/>
    <property type="match status" value="1"/>
</dbReference>
<name>A0AA94FEY6_9BACT</name>
<keyword evidence="3" id="KW-1185">Reference proteome</keyword>
<accession>A0AA94FEY6</accession>
<reference evidence="2 3" key="1">
    <citation type="submission" date="2017-09" db="EMBL/GenBank/DDBJ databases">
        <title>Genomics of the genus Arcobacter.</title>
        <authorList>
            <person name="Perez-Cataluna A."/>
            <person name="Figueras M.J."/>
            <person name="Salas-Masso N."/>
        </authorList>
    </citation>
    <scope>NUCLEOTIDE SEQUENCE [LARGE SCALE GENOMIC DNA]</scope>
    <source>
        <strain evidence="2 3">CECT 7834</strain>
    </source>
</reference>